<sequence>MLSGPARRGRAEPPAGSLRTKDDASPGRTGALAKRGNTLNDDLSFLGR</sequence>
<reference evidence="2 3" key="1">
    <citation type="submission" date="2014-06" db="EMBL/GenBank/DDBJ databases">
        <title>Draft genome sequence of iron oxidizing acidophile Leptospirillum ferriphilum DSM14647.</title>
        <authorList>
            <person name="Cardenas J.P."/>
            <person name="Lazcano M."/>
            <person name="Ossandon F.J."/>
            <person name="Corbett M."/>
            <person name="Holmes D.S."/>
            <person name="Watkin E."/>
        </authorList>
    </citation>
    <scope>NUCLEOTIDE SEQUENCE [LARGE SCALE GENOMIC DNA]</scope>
    <source>
        <strain evidence="2 3">DSM 14647</strain>
    </source>
</reference>
<dbReference type="EMBL" id="JPGK01000001">
    <property type="protein sequence ID" value="KGA95117.1"/>
    <property type="molecule type" value="Genomic_DNA"/>
</dbReference>
<organism evidence="2 3">
    <name type="scientific">Leptospirillum ferriphilum</name>
    <dbReference type="NCBI Taxonomy" id="178606"/>
    <lineage>
        <taxon>Bacteria</taxon>
        <taxon>Pseudomonadati</taxon>
        <taxon>Nitrospirota</taxon>
        <taxon>Nitrospiria</taxon>
        <taxon>Nitrospirales</taxon>
        <taxon>Nitrospiraceae</taxon>
        <taxon>Leptospirillum</taxon>
    </lineage>
</organism>
<proteinExistence type="predicted"/>
<protein>
    <submittedName>
        <fullName evidence="2">Uncharacterized protein</fullName>
    </submittedName>
</protein>
<accession>A0A094WHG6</accession>
<comment type="caution">
    <text evidence="2">The sequence shown here is derived from an EMBL/GenBank/DDBJ whole genome shotgun (WGS) entry which is preliminary data.</text>
</comment>
<dbReference type="AlphaFoldDB" id="A0A094WHG6"/>
<evidence type="ECO:0000256" key="1">
    <source>
        <dbReference type="SAM" id="MobiDB-lite"/>
    </source>
</evidence>
<feature type="region of interest" description="Disordered" evidence="1">
    <location>
        <begin position="1"/>
        <end position="48"/>
    </location>
</feature>
<evidence type="ECO:0000313" key="2">
    <source>
        <dbReference type="EMBL" id="KGA95117.1"/>
    </source>
</evidence>
<evidence type="ECO:0000313" key="3">
    <source>
        <dbReference type="Proteomes" id="UP000029452"/>
    </source>
</evidence>
<dbReference type="Proteomes" id="UP000029452">
    <property type="component" value="Unassembled WGS sequence"/>
</dbReference>
<name>A0A094WHG6_9BACT</name>
<gene>
    <name evidence="2" type="ORF">LptCag_2551</name>
</gene>